<accession>A0AAV4R2U8</accession>
<dbReference type="AlphaFoldDB" id="A0AAV4R2U8"/>
<evidence type="ECO:0000313" key="2">
    <source>
        <dbReference type="Proteomes" id="UP001054945"/>
    </source>
</evidence>
<dbReference type="Gene3D" id="3.10.20.870">
    <property type="entry name" value="PFU (PLAA family ubiquitin binding), C-terminal domain"/>
    <property type="match status" value="1"/>
</dbReference>
<keyword evidence="2" id="KW-1185">Reference proteome</keyword>
<sequence length="99" mass="11654">MANLNVDDDAKDIEAFIKIRGKNYKIRLKKDECPLQVATKFINENNLHFAKYDNIVRFIERHIADKVLPEIHELFPFEEYYVDFNVVANSLRAKTSPIK</sequence>
<evidence type="ECO:0000313" key="1">
    <source>
        <dbReference type="EMBL" id="GIY15329.1"/>
    </source>
</evidence>
<gene>
    <name evidence="1" type="ORF">CEXT_813151</name>
</gene>
<reference evidence="1 2" key="1">
    <citation type="submission" date="2021-06" db="EMBL/GenBank/DDBJ databases">
        <title>Caerostris extrusa draft genome.</title>
        <authorList>
            <person name="Kono N."/>
            <person name="Arakawa K."/>
        </authorList>
    </citation>
    <scope>NUCLEOTIDE SEQUENCE [LARGE SCALE GENOMIC DNA]</scope>
</reference>
<protein>
    <submittedName>
        <fullName evidence="1">Uncharacterized protein</fullName>
    </submittedName>
</protein>
<name>A0AAV4R2U8_CAEEX</name>
<dbReference type="InterPro" id="IPR038122">
    <property type="entry name" value="PFU_sf"/>
</dbReference>
<organism evidence="1 2">
    <name type="scientific">Caerostris extrusa</name>
    <name type="common">Bark spider</name>
    <name type="synonym">Caerostris bankana</name>
    <dbReference type="NCBI Taxonomy" id="172846"/>
    <lineage>
        <taxon>Eukaryota</taxon>
        <taxon>Metazoa</taxon>
        <taxon>Ecdysozoa</taxon>
        <taxon>Arthropoda</taxon>
        <taxon>Chelicerata</taxon>
        <taxon>Arachnida</taxon>
        <taxon>Araneae</taxon>
        <taxon>Araneomorphae</taxon>
        <taxon>Entelegynae</taxon>
        <taxon>Araneoidea</taxon>
        <taxon>Araneidae</taxon>
        <taxon>Caerostris</taxon>
    </lineage>
</organism>
<comment type="caution">
    <text evidence="1">The sequence shown here is derived from an EMBL/GenBank/DDBJ whole genome shotgun (WGS) entry which is preliminary data.</text>
</comment>
<dbReference type="EMBL" id="BPLR01007221">
    <property type="protein sequence ID" value="GIY15329.1"/>
    <property type="molecule type" value="Genomic_DNA"/>
</dbReference>
<proteinExistence type="predicted"/>
<dbReference type="Proteomes" id="UP001054945">
    <property type="component" value="Unassembled WGS sequence"/>
</dbReference>